<evidence type="ECO:0000313" key="3">
    <source>
        <dbReference type="EMBL" id="KAG2489027.1"/>
    </source>
</evidence>
<dbReference type="PROSITE" id="PS00018">
    <property type="entry name" value="EF_HAND_1"/>
    <property type="match status" value="1"/>
</dbReference>
<dbReference type="SMART" id="SM00054">
    <property type="entry name" value="EFh"/>
    <property type="match status" value="2"/>
</dbReference>
<reference evidence="3" key="1">
    <citation type="journal article" date="2020" name="bioRxiv">
        <title>Comparative genomics of Chlamydomonas.</title>
        <authorList>
            <person name="Craig R.J."/>
            <person name="Hasan A.R."/>
            <person name="Ness R.W."/>
            <person name="Keightley P.D."/>
        </authorList>
    </citation>
    <scope>NUCLEOTIDE SEQUENCE</scope>
    <source>
        <strain evidence="3">CCAP 11/70</strain>
    </source>
</reference>
<comment type="caution">
    <text evidence="3">The sequence shown here is derived from an EMBL/GenBank/DDBJ whole genome shotgun (WGS) entry which is preliminary data.</text>
</comment>
<dbReference type="AlphaFoldDB" id="A0A836BUF3"/>
<feature type="domain" description="EF-hand" evidence="2">
    <location>
        <begin position="64"/>
        <end position="99"/>
    </location>
</feature>
<proteinExistence type="predicted"/>
<keyword evidence="1" id="KW-0106">Calcium</keyword>
<dbReference type="Gene3D" id="1.10.238.10">
    <property type="entry name" value="EF-hand"/>
    <property type="match status" value="1"/>
</dbReference>
<protein>
    <recommendedName>
        <fullName evidence="2">EF-hand domain-containing protein</fullName>
    </recommendedName>
</protein>
<dbReference type="CDD" id="cd00051">
    <property type="entry name" value="EFh"/>
    <property type="match status" value="1"/>
</dbReference>
<evidence type="ECO:0000259" key="2">
    <source>
        <dbReference type="PROSITE" id="PS50222"/>
    </source>
</evidence>
<evidence type="ECO:0000313" key="4">
    <source>
        <dbReference type="Proteomes" id="UP000612055"/>
    </source>
</evidence>
<accession>A0A836BUF3</accession>
<dbReference type="EMBL" id="JAEHOE010000077">
    <property type="protein sequence ID" value="KAG2489027.1"/>
    <property type="molecule type" value="Genomic_DNA"/>
</dbReference>
<name>A0A836BUF3_9CHLO</name>
<keyword evidence="4" id="KW-1185">Reference proteome</keyword>
<dbReference type="Proteomes" id="UP000612055">
    <property type="component" value="Unassembled WGS sequence"/>
</dbReference>
<gene>
    <name evidence="3" type="ORF">HYH03_012465</name>
</gene>
<sequence>MPRVWTDDQRQRAWAASARAYNQLSAQAKQQLKQTFKEGDKDGDYTWSHEELKQFLRAKCVSPAEFLQLQELWGLVDADGDGSLDFYEVGTLVYLSRLETTGCGLCREHIFDDAMRACRTCCTKYVKEGRQRPADWATVCLRCYERALPLPACPNNPSHALKVVPHDPFVTLTESPLYRELTPSVKLYTCSCCGEAHANTAAHLPGPPGHMFNDDHGKPVCEWCTTCRCYRCGKTLISANPEPGKWAMHGKACGGGCEAAPGGPFPPHALNPASPPDCPTCAPRVRAGTIYVQPQTAPQPPPTPQGSGGGLASLASCVCCGMVHAQVPGYLGGGSHMVSAPGGKGLLCELCVTWVCERCGDDHRDLRDPQVGQWRKPLVHKEKCKKVENGGWRFQPHKLAKTAAEPSRPQCPTCQVTFLQLQAQEQAQREQAQREKAQRSDWKGDADKFAKGMDKVCKNAEKLANLFQMW</sequence>
<organism evidence="3 4">
    <name type="scientific">Edaphochlamys debaryana</name>
    <dbReference type="NCBI Taxonomy" id="47281"/>
    <lineage>
        <taxon>Eukaryota</taxon>
        <taxon>Viridiplantae</taxon>
        <taxon>Chlorophyta</taxon>
        <taxon>core chlorophytes</taxon>
        <taxon>Chlorophyceae</taxon>
        <taxon>CS clade</taxon>
        <taxon>Chlamydomonadales</taxon>
        <taxon>Chlamydomonadales incertae sedis</taxon>
        <taxon>Edaphochlamys</taxon>
    </lineage>
</organism>
<dbReference type="OrthoDB" id="8785703at2759"/>
<dbReference type="InterPro" id="IPR018247">
    <property type="entry name" value="EF_Hand_1_Ca_BS"/>
</dbReference>
<dbReference type="GO" id="GO:0005509">
    <property type="term" value="F:calcium ion binding"/>
    <property type="evidence" value="ECO:0007669"/>
    <property type="project" value="InterPro"/>
</dbReference>
<dbReference type="PROSITE" id="PS50222">
    <property type="entry name" value="EF_HAND_2"/>
    <property type="match status" value="2"/>
</dbReference>
<feature type="domain" description="EF-hand" evidence="2">
    <location>
        <begin position="27"/>
        <end position="62"/>
    </location>
</feature>
<dbReference type="InterPro" id="IPR011992">
    <property type="entry name" value="EF-hand-dom_pair"/>
</dbReference>
<evidence type="ECO:0000256" key="1">
    <source>
        <dbReference type="ARBA" id="ARBA00022837"/>
    </source>
</evidence>
<dbReference type="InterPro" id="IPR002048">
    <property type="entry name" value="EF_hand_dom"/>
</dbReference>
<dbReference type="SUPFAM" id="SSF47473">
    <property type="entry name" value="EF-hand"/>
    <property type="match status" value="1"/>
</dbReference>